<comment type="caution">
    <text evidence="1">The sequence shown here is derived from an EMBL/GenBank/DDBJ whole genome shotgun (WGS) entry which is preliminary data.</text>
</comment>
<name>A0A832MW01_FERPE</name>
<dbReference type="EMBL" id="DRUO01000184">
    <property type="protein sequence ID" value="HHD40300.1"/>
    <property type="molecule type" value="Genomic_DNA"/>
</dbReference>
<dbReference type="AlphaFoldDB" id="A0A832MW01"/>
<reference evidence="1" key="1">
    <citation type="journal article" date="2020" name="mSystems">
        <title>Genome- and Community-Level Interaction Insights into Carbon Utilization and Element Cycling Functions of Hydrothermarchaeota in Hydrothermal Sediment.</title>
        <authorList>
            <person name="Zhou Z."/>
            <person name="Liu Y."/>
            <person name="Xu W."/>
            <person name="Pan J."/>
            <person name="Luo Z.H."/>
            <person name="Li M."/>
        </authorList>
    </citation>
    <scope>NUCLEOTIDE SEQUENCE [LARGE SCALE GENOMIC DNA]</scope>
    <source>
        <strain evidence="1">SpSt-101</strain>
    </source>
</reference>
<evidence type="ECO:0000313" key="1">
    <source>
        <dbReference type="EMBL" id="HHD40300.1"/>
    </source>
</evidence>
<sequence>MPDDWKEQLVKYLSKYSPNLDEELIEDLSYDFLEFFDRICTELYIIREGIFAIIFKMEESKSATQGERI</sequence>
<protein>
    <submittedName>
        <fullName evidence="1">Uncharacterized protein</fullName>
    </submittedName>
</protein>
<accession>A0A832MW01</accession>
<proteinExistence type="predicted"/>
<organism evidence="1">
    <name type="scientific">Fervidobacterium pennivorans</name>
    <dbReference type="NCBI Taxonomy" id="93466"/>
    <lineage>
        <taxon>Bacteria</taxon>
        <taxon>Thermotogati</taxon>
        <taxon>Thermotogota</taxon>
        <taxon>Thermotogae</taxon>
        <taxon>Thermotogales</taxon>
        <taxon>Fervidobacteriaceae</taxon>
        <taxon>Fervidobacterium</taxon>
    </lineage>
</organism>
<gene>
    <name evidence="1" type="ORF">ENL60_02245</name>
</gene>